<evidence type="ECO:0000313" key="2">
    <source>
        <dbReference type="EMBL" id="SDM11441.1"/>
    </source>
</evidence>
<proteinExistence type="predicted"/>
<dbReference type="SUPFAM" id="SSF52266">
    <property type="entry name" value="SGNH hydrolase"/>
    <property type="match status" value="1"/>
</dbReference>
<name>A0A1G9QKQ8_9BACT</name>
<organism evidence="2 3">
    <name type="scientific">Catalinimonas alkaloidigena</name>
    <dbReference type="NCBI Taxonomy" id="1075417"/>
    <lineage>
        <taxon>Bacteria</taxon>
        <taxon>Pseudomonadati</taxon>
        <taxon>Bacteroidota</taxon>
        <taxon>Cytophagia</taxon>
        <taxon>Cytophagales</taxon>
        <taxon>Catalimonadaceae</taxon>
        <taxon>Catalinimonas</taxon>
    </lineage>
</organism>
<dbReference type="AlphaFoldDB" id="A0A1G9QKQ8"/>
<dbReference type="PANTHER" id="PTHR30383">
    <property type="entry name" value="THIOESTERASE 1/PROTEASE 1/LYSOPHOSPHOLIPASE L1"/>
    <property type="match status" value="1"/>
</dbReference>
<evidence type="ECO:0000259" key="1">
    <source>
        <dbReference type="Pfam" id="PF13472"/>
    </source>
</evidence>
<reference evidence="2 3" key="1">
    <citation type="submission" date="2016-10" db="EMBL/GenBank/DDBJ databases">
        <authorList>
            <person name="de Groot N.N."/>
        </authorList>
    </citation>
    <scope>NUCLEOTIDE SEQUENCE [LARGE SCALE GENOMIC DNA]</scope>
    <source>
        <strain evidence="2 3">DSM 25186</strain>
    </source>
</reference>
<dbReference type="PANTHER" id="PTHR30383:SF24">
    <property type="entry name" value="THIOESTERASE 1_PROTEASE 1_LYSOPHOSPHOLIPASE L1"/>
    <property type="match status" value="1"/>
</dbReference>
<dbReference type="RefSeq" id="WP_089686298.1">
    <property type="nucleotide sequence ID" value="NZ_FNFO01000010.1"/>
</dbReference>
<protein>
    <submittedName>
        <fullName evidence="2">Acyl-CoA thioesterase-1</fullName>
    </submittedName>
</protein>
<dbReference type="OrthoDB" id="9786188at2"/>
<feature type="domain" description="SGNH hydrolase-type esterase" evidence="1">
    <location>
        <begin position="6"/>
        <end position="174"/>
    </location>
</feature>
<gene>
    <name evidence="2" type="ORF">SAMN05421823_110204</name>
</gene>
<accession>A0A1G9QKQ8</accession>
<dbReference type="CDD" id="cd01822">
    <property type="entry name" value="Lysophospholipase_L1_like"/>
    <property type="match status" value="1"/>
</dbReference>
<dbReference type="EMBL" id="FNFO01000010">
    <property type="protein sequence ID" value="SDM11441.1"/>
    <property type="molecule type" value="Genomic_DNA"/>
</dbReference>
<keyword evidence="3" id="KW-1185">Reference proteome</keyword>
<dbReference type="InterPro" id="IPR036514">
    <property type="entry name" value="SGNH_hydro_sf"/>
</dbReference>
<dbReference type="Proteomes" id="UP000198510">
    <property type="component" value="Unassembled WGS sequence"/>
</dbReference>
<sequence length="198" mass="21899">MKTILCFGDSLTAGYGVKHDESYPALIQQKLDQRGWAVRVVNAGLSGDTTQGGLSRLAYWLQQPFDIFVLELGINDLFRAVPPAQIQANLQTIISRVKVAQPQARQLLVGMEAPLAGLTLPVVVPQVDAFHRLFRYLAEDNALPLVPFLLRGVAGQPHLNLMDRLHPNAAGYQRVAETVWEELEKIVLPLVSACEPKR</sequence>
<dbReference type="InterPro" id="IPR051532">
    <property type="entry name" value="Ester_Hydrolysis_Enzymes"/>
</dbReference>
<dbReference type="InterPro" id="IPR013830">
    <property type="entry name" value="SGNH_hydro"/>
</dbReference>
<dbReference type="Gene3D" id="3.40.50.1110">
    <property type="entry name" value="SGNH hydrolase"/>
    <property type="match status" value="1"/>
</dbReference>
<dbReference type="STRING" id="1075417.SAMN05421823_110204"/>
<dbReference type="Pfam" id="PF13472">
    <property type="entry name" value="Lipase_GDSL_2"/>
    <property type="match status" value="1"/>
</dbReference>
<evidence type="ECO:0000313" key="3">
    <source>
        <dbReference type="Proteomes" id="UP000198510"/>
    </source>
</evidence>
<dbReference type="GO" id="GO:0004622">
    <property type="term" value="F:phosphatidylcholine lysophospholipase activity"/>
    <property type="evidence" value="ECO:0007669"/>
    <property type="project" value="TreeGrafter"/>
</dbReference>